<proteinExistence type="predicted"/>
<evidence type="ECO:0000313" key="7">
    <source>
        <dbReference type="EMBL" id="MCA9759349.1"/>
    </source>
</evidence>
<dbReference type="Gene3D" id="1.10.510.10">
    <property type="entry name" value="Transferase(Phosphotransferase) domain 1"/>
    <property type="match status" value="1"/>
</dbReference>
<dbReference type="GO" id="GO:0005524">
    <property type="term" value="F:ATP binding"/>
    <property type="evidence" value="ECO:0007669"/>
    <property type="project" value="UniProtKB-UniRule"/>
</dbReference>
<feature type="binding site" evidence="5">
    <location>
        <position position="105"/>
    </location>
    <ligand>
        <name>ATP</name>
        <dbReference type="ChEBI" id="CHEBI:30616"/>
    </ligand>
</feature>
<feature type="domain" description="Protein kinase" evidence="6">
    <location>
        <begin position="75"/>
        <end position="260"/>
    </location>
</feature>
<dbReference type="PROSITE" id="PS00108">
    <property type="entry name" value="PROTEIN_KINASE_ST"/>
    <property type="match status" value="1"/>
</dbReference>
<dbReference type="PANTHER" id="PTHR43289">
    <property type="entry name" value="MITOGEN-ACTIVATED PROTEIN KINASE KINASE KINASE 20-RELATED"/>
    <property type="match status" value="1"/>
</dbReference>
<name>A0A956SH70_UNCEI</name>
<dbReference type="InterPro" id="IPR011009">
    <property type="entry name" value="Kinase-like_dom_sf"/>
</dbReference>
<dbReference type="InterPro" id="IPR017441">
    <property type="entry name" value="Protein_kinase_ATP_BS"/>
</dbReference>
<keyword evidence="1" id="KW-0808">Transferase</keyword>
<keyword evidence="3 7" id="KW-0418">Kinase</keyword>
<comment type="caution">
    <text evidence="7">The sequence shown here is derived from an EMBL/GenBank/DDBJ whole genome shotgun (WGS) entry which is preliminary data.</text>
</comment>
<evidence type="ECO:0000256" key="2">
    <source>
        <dbReference type="ARBA" id="ARBA00022741"/>
    </source>
</evidence>
<dbReference type="Proteomes" id="UP000739538">
    <property type="component" value="Unassembled WGS sequence"/>
</dbReference>
<evidence type="ECO:0000256" key="1">
    <source>
        <dbReference type="ARBA" id="ARBA00022679"/>
    </source>
</evidence>
<dbReference type="InterPro" id="IPR008271">
    <property type="entry name" value="Ser/Thr_kinase_AS"/>
</dbReference>
<dbReference type="InterPro" id="IPR000719">
    <property type="entry name" value="Prot_kinase_dom"/>
</dbReference>
<reference evidence="7" key="2">
    <citation type="journal article" date="2021" name="Microbiome">
        <title>Successional dynamics and alternative stable states in a saline activated sludge microbial community over 9 years.</title>
        <authorList>
            <person name="Wang Y."/>
            <person name="Ye J."/>
            <person name="Ju F."/>
            <person name="Liu L."/>
            <person name="Boyd J.A."/>
            <person name="Deng Y."/>
            <person name="Parks D.H."/>
            <person name="Jiang X."/>
            <person name="Yin X."/>
            <person name="Woodcroft B.J."/>
            <person name="Tyson G.W."/>
            <person name="Hugenholtz P."/>
            <person name="Polz M.F."/>
            <person name="Zhang T."/>
        </authorList>
    </citation>
    <scope>NUCLEOTIDE SEQUENCE</scope>
    <source>
        <strain evidence="7">HKST-UBA02</strain>
    </source>
</reference>
<dbReference type="CDD" id="cd14014">
    <property type="entry name" value="STKc_PknB_like"/>
    <property type="match status" value="1"/>
</dbReference>
<dbReference type="Pfam" id="PF00069">
    <property type="entry name" value="Pkinase"/>
    <property type="match status" value="1"/>
</dbReference>
<dbReference type="AlphaFoldDB" id="A0A956SH70"/>
<protein>
    <submittedName>
        <fullName evidence="7">Serine/threonine protein kinase</fullName>
    </submittedName>
</protein>
<sequence>MEVLSGALDAPREEVPSYLDRACGQDARLRREVESLLARDVDLPSLLATQGPSAVLDLLSNLPGTLGPGDRVDRFEIVRTIGEGGMGIVFLARELQPVRREVALKLMKPGLDTRKLITRFEAERQTLALLDHWNIARLHHAGATHQGQPYFVMEYVDGERITEFANGRELTIRERSQLLIPVCRAIHHAHQKGVVHRDLKPSNVLVAGADSGPVPKIIDFGVAKLTQDPVEFGTLTEVGRLLGTPEYMSPEQADPAATDI</sequence>
<evidence type="ECO:0000256" key="5">
    <source>
        <dbReference type="PROSITE-ProRule" id="PRU10141"/>
    </source>
</evidence>
<dbReference type="PANTHER" id="PTHR43289:SF6">
    <property type="entry name" value="SERINE_THREONINE-PROTEIN KINASE NEKL-3"/>
    <property type="match status" value="1"/>
</dbReference>
<feature type="non-terminal residue" evidence="7">
    <location>
        <position position="260"/>
    </location>
</feature>
<dbReference type="Gene3D" id="3.30.200.20">
    <property type="entry name" value="Phosphorylase Kinase, domain 1"/>
    <property type="match status" value="1"/>
</dbReference>
<accession>A0A956SH70</accession>
<dbReference type="EMBL" id="JAGQHS010000320">
    <property type="protein sequence ID" value="MCA9759349.1"/>
    <property type="molecule type" value="Genomic_DNA"/>
</dbReference>
<evidence type="ECO:0000256" key="3">
    <source>
        <dbReference type="ARBA" id="ARBA00022777"/>
    </source>
</evidence>
<dbReference type="GO" id="GO:0004674">
    <property type="term" value="F:protein serine/threonine kinase activity"/>
    <property type="evidence" value="ECO:0007669"/>
    <property type="project" value="UniProtKB-KW"/>
</dbReference>
<dbReference type="PROSITE" id="PS00107">
    <property type="entry name" value="PROTEIN_KINASE_ATP"/>
    <property type="match status" value="1"/>
</dbReference>
<keyword evidence="2 5" id="KW-0547">Nucleotide-binding</keyword>
<keyword evidence="7" id="KW-0723">Serine/threonine-protein kinase</keyword>
<keyword evidence="4 5" id="KW-0067">ATP-binding</keyword>
<gene>
    <name evidence="7" type="ORF">KDA27_26385</name>
</gene>
<evidence type="ECO:0000313" key="8">
    <source>
        <dbReference type="Proteomes" id="UP000739538"/>
    </source>
</evidence>
<organism evidence="7 8">
    <name type="scientific">Eiseniibacteriota bacterium</name>
    <dbReference type="NCBI Taxonomy" id="2212470"/>
    <lineage>
        <taxon>Bacteria</taxon>
        <taxon>Candidatus Eiseniibacteriota</taxon>
    </lineage>
</organism>
<dbReference type="SUPFAM" id="SSF56112">
    <property type="entry name" value="Protein kinase-like (PK-like)"/>
    <property type="match status" value="1"/>
</dbReference>
<dbReference type="SMART" id="SM00220">
    <property type="entry name" value="S_TKc"/>
    <property type="match status" value="1"/>
</dbReference>
<evidence type="ECO:0000256" key="4">
    <source>
        <dbReference type="ARBA" id="ARBA00022840"/>
    </source>
</evidence>
<dbReference type="PROSITE" id="PS50011">
    <property type="entry name" value="PROTEIN_KINASE_DOM"/>
    <property type="match status" value="1"/>
</dbReference>
<reference evidence="7" key="1">
    <citation type="submission" date="2020-04" db="EMBL/GenBank/DDBJ databases">
        <authorList>
            <person name="Zhang T."/>
        </authorList>
    </citation>
    <scope>NUCLEOTIDE SEQUENCE</scope>
    <source>
        <strain evidence="7">HKST-UBA02</strain>
    </source>
</reference>
<evidence type="ECO:0000259" key="6">
    <source>
        <dbReference type="PROSITE" id="PS50011"/>
    </source>
</evidence>